<dbReference type="PROSITE" id="PS00455">
    <property type="entry name" value="AMP_BINDING"/>
    <property type="match status" value="1"/>
</dbReference>
<comment type="catalytic activity">
    <reaction evidence="4">
        <text>a long-chain fatty acid + ATP + CoA = a long-chain fatty acyl-CoA + AMP + diphosphate</text>
        <dbReference type="Rhea" id="RHEA:15421"/>
        <dbReference type="ChEBI" id="CHEBI:30616"/>
        <dbReference type="ChEBI" id="CHEBI:33019"/>
        <dbReference type="ChEBI" id="CHEBI:57287"/>
        <dbReference type="ChEBI" id="CHEBI:57560"/>
        <dbReference type="ChEBI" id="CHEBI:83139"/>
        <dbReference type="ChEBI" id="CHEBI:456215"/>
        <dbReference type="EC" id="6.2.1.3"/>
    </reaction>
    <physiologicalReaction direction="left-to-right" evidence="4">
        <dbReference type="Rhea" id="RHEA:15422"/>
    </physiologicalReaction>
</comment>
<dbReference type="GO" id="GO:0004467">
    <property type="term" value="F:long-chain fatty acid-CoA ligase activity"/>
    <property type="evidence" value="ECO:0007669"/>
    <property type="project" value="UniProtKB-EC"/>
</dbReference>
<dbReference type="InterPro" id="IPR045851">
    <property type="entry name" value="AMP-bd_C_sf"/>
</dbReference>
<proteinExistence type="predicted"/>
<name>A0A2Z4FGS7_9DELT</name>
<evidence type="ECO:0000313" key="5">
    <source>
        <dbReference type="EMBL" id="AWV88192.1"/>
    </source>
</evidence>
<protein>
    <submittedName>
        <fullName evidence="5">Long-chain fatty acid--CoA ligase</fullName>
    </submittedName>
</protein>
<sequence>MSRDSIIDRFLASSEKYSSKPAAWANHDGVWKYINWSNYAQKCRLFAGGLIAREVDPTSHVAILGANSPQWVIADIGAMMGQCIPTGIYATNSPSEVAYIVNHCDAAVLVVENRAQWEKFDAVRDELSSVKAVVMIKDSERVDDALVVSFDDFLESGRAHLDAVNARIDAIKIDDVATLIYTSGTTSNPKGVMLTHDNLAFTTGAAVKVVGGLLGEDCMVSYLPLSHIAEQMFTIHLAATFGYPVWYCHDIAKLRDTIAVARPTVFFGVPRVWEKFKAALENRMSEATGGKAKMLHWARAIGVEAGYERFANENLSGSLRFKYSMADRLVFKKIKAALGFDRLRIGLSSAAPIGPEVLEFFLSLDMPILEIYGQSEGSGPTTANRPRAGQARLGSVGLPLPDVQVKIAEDGEVLAKGRNIFKGYYKDEAATADALVDGWLHSGDLGQFDKDGFLTIIGRKKEIIITAGGKNIAPAKIEAMLKKIDGIGQSVLIGDGKKYLTALLTLDAERAPALALERGWPSELDALVMDEGFKKYLAEEIETVNASLARVSSVKKWTVLAQDFSIEGDELTPSLKVKRRVIDTKYAEQIAAMYAEAALAE</sequence>
<dbReference type="KEGG" id="bsed:DN745_02100"/>
<evidence type="ECO:0000313" key="6">
    <source>
        <dbReference type="Proteomes" id="UP000249799"/>
    </source>
</evidence>
<dbReference type="InterPro" id="IPR020845">
    <property type="entry name" value="AMP-binding_CS"/>
</dbReference>
<dbReference type="PANTHER" id="PTHR43272:SF32">
    <property type="entry name" value="AMP-DEPENDENT SYNTHETASE_LIGASE DOMAIN-CONTAINING PROTEIN"/>
    <property type="match status" value="1"/>
</dbReference>
<keyword evidence="6" id="KW-1185">Reference proteome</keyword>
<evidence type="ECO:0000256" key="1">
    <source>
        <dbReference type="ARBA" id="ARBA00022598"/>
    </source>
</evidence>
<dbReference type="PANTHER" id="PTHR43272">
    <property type="entry name" value="LONG-CHAIN-FATTY-ACID--COA LIGASE"/>
    <property type="match status" value="1"/>
</dbReference>
<organism evidence="5 6">
    <name type="scientific">Bradymonas sediminis</name>
    <dbReference type="NCBI Taxonomy" id="1548548"/>
    <lineage>
        <taxon>Bacteria</taxon>
        <taxon>Deltaproteobacteria</taxon>
        <taxon>Bradymonadales</taxon>
        <taxon>Bradymonadaceae</taxon>
        <taxon>Bradymonas</taxon>
    </lineage>
</organism>
<dbReference type="GO" id="GO:0016020">
    <property type="term" value="C:membrane"/>
    <property type="evidence" value="ECO:0007669"/>
    <property type="project" value="TreeGrafter"/>
</dbReference>
<dbReference type="Pfam" id="PF23562">
    <property type="entry name" value="AMP-binding_C_3"/>
    <property type="match status" value="1"/>
</dbReference>
<dbReference type="OrthoDB" id="9803968at2"/>
<dbReference type="EMBL" id="CP030032">
    <property type="protein sequence ID" value="AWV88192.1"/>
    <property type="molecule type" value="Genomic_DNA"/>
</dbReference>
<dbReference type="AlphaFoldDB" id="A0A2Z4FGS7"/>
<dbReference type="Gene3D" id="3.40.50.12780">
    <property type="entry name" value="N-terminal domain of ligase-like"/>
    <property type="match status" value="2"/>
</dbReference>
<dbReference type="RefSeq" id="WP_111331723.1">
    <property type="nucleotide sequence ID" value="NZ_CP030032.1"/>
</dbReference>
<evidence type="ECO:0000256" key="4">
    <source>
        <dbReference type="ARBA" id="ARBA00024484"/>
    </source>
</evidence>
<keyword evidence="3" id="KW-0443">Lipid metabolism</keyword>
<keyword evidence="2" id="KW-0276">Fatty acid metabolism</keyword>
<dbReference type="Gene3D" id="3.30.300.30">
    <property type="match status" value="1"/>
</dbReference>
<dbReference type="SUPFAM" id="SSF56801">
    <property type="entry name" value="Acetyl-CoA synthetase-like"/>
    <property type="match status" value="1"/>
</dbReference>
<gene>
    <name evidence="5" type="ORF">DN745_02100</name>
</gene>
<evidence type="ECO:0000256" key="2">
    <source>
        <dbReference type="ARBA" id="ARBA00022832"/>
    </source>
</evidence>
<keyword evidence="1 5" id="KW-0436">Ligase</keyword>
<evidence type="ECO:0000256" key="3">
    <source>
        <dbReference type="ARBA" id="ARBA00023098"/>
    </source>
</evidence>
<dbReference type="InterPro" id="IPR042099">
    <property type="entry name" value="ANL_N_sf"/>
</dbReference>
<accession>A0A2Z4FGS7</accession>
<dbReference type="Proteomes" id="UP000249799">
    <property type="component" value="Chromosome"/>
</dbReference>
<dbReference type="Pfam" id="PF00501">
    <property type="entry name" value="AMP-binding"/>
    <property type="match status" value="1"/>
</dbReference>
<reference evidence="5 6" key="1">
    <citation type="submission" date="2018-06" db="EMBL/GenBank/DDBJ databases">
        <title>Lujinxingia sediminis gen. nov. sp. nov., a new facultative anaerobic member of the class Deltaproteobacteria, and proposal of Lujinxingaceae fam. nov.</title>
        <authorList>
            <person name="Guo L.-Y."/>
            <person name="Li C.-M."/>
            <person name="Wang S."/>
            <person name="Du Z.-J."/>
        </authorList>
    </citation>
    <scope>NUCLEOTIDE SEQUENCE [LARGE SCALE GENOMIC DNA]</scope>
    <source>
        <strain evidence="5 6">FA350</strain>
    </source>
</reference>
<dbReference type="InterPro" id="IPR000873">
    <property type="entry name" value="AMP-dep_synth/lig_dom"/>
</dbReference>